<proteinExistence type="predicted"/>
<dbReference type="Gene3D" id="1.10.287.1080">
    <property type="entry name" value="MazG-like"/>
    <property type="match status" value="1"/>
</dbReference>
<organism evidence="1">
    <name type="scientific">virus sp. ctDJ83</name>
    <dbReference type="NCBI Taxonomy" id="2827625"/>
    <lineage>
        <taxon>Viruses</taxon>
    </lineage>
</organism>
<name>A0A8S5RIW1_9VIRU</name>
<evidence type="ECO:0000313" key="1">
    <source>
        <dbReference type="EMBL" id="DAE31319.1"/>
    </source>
</evidence>
<reference evidence="1" key="1">
    <citation type="journal article" date="2021" name="Proc. Natl. Acad. Sci. U.S.A.">
        <title>A Catalog of Tens of Thousands of Viruses from Human Metagenomes Reveals Hidden Associations with Chronic Diseases.</title>
        <authorList>
            <person name="Tisza M.J."/>
            <person name="Buck C.B."/>
        </authorList>
    </citation>
    <scope>NUCLEOTIDE SEQUENCE</scope>
    <source>
        <strain evidence="1">CtDJ83</strain>
    </source>
</reference>
<dbReference type="EMBL" id="BK059107">
    <property type="protein sequence ID" value="DAE31319.1"/>
    <property type="molecule type" value="Genomic_DNA"/>
</dbReference>
<accession>A0A8S5RIW1</accession>
<sequence>MSKNINEMNYYKLSKEVHANAVAKGFWDEPHRPNHYFMLSITEVTESVEAHRKGRTASIPEGMEDFPDEDFIPSFEAHIKDTLEDELADTQIRLLDIYGGIIEKKEDTPDITEEVDENYMSSRDIIESPEEFIEWAYELTRQLSRIDTIWNPLQKVFDGLCLLRCLSEHFDIDLERHVRLKVRYNATRPRLHGKKY</sequence>
<protein>
    <submittedName>
        <fullName evidence="1">Uncharacterized protein</fullName>
    </submittedName>
</protein>